<organism evidence="2 3">
    <name type="scientific">Caballeronia terrestris</name>
    <dbReference type="NCBI Taxonomy" id="1226301"/>
    <lineage>
        <taxon>Bacteria</taxon>
        <taxon>Pseudomonadati</taxon>
        <taxon>Pseudomonadota</taxon>
        <taxon>Betaproteobacteria</taxon>
        <taxon>Burkholderiales</taxon>
        <taxon>Burkholderiaceae</taxon>
        <taxon>Caballeronia</taxon>
    </lineage>
</organism>
<dbReference type="RefSeq" id="WP_125477697.1">
    <property type="nucleotide sequence ID" value="NZ_FCOL02000055.1"/>
</dbReference>
<accession>A0A158KI15</accession>
<keyword evidence="3" id="KW-1185">Reference proteome</keyword>
<protein>
    <recommendedName>
        <fullName evidence="4">Lipoprotein</fullName>
    </recommendedName>
</protein>
<evidence type="ECO:0000313" key="3">
    <source>
        <dbReference type="Proteomes" id="UP000054925"/>
    </source>
</evidence>
<dbReference type="Proteomes" id="UP000054925">
    <property type="component" value="Unassembled WGS sequence"/>
</dbReference>
<reference evidence="2" key="1">
    <citation type="submission" date="2016-01" db="EMBL/GenBank/DDBJ databases">
        <authorList>
            <person name="Peeters C."/>
        </authorList>
    </citation>
    <scope>NUCLEOTIDE SEQUENCE [LARGE SCALE GENOMIC DNA]</scope>
    <source>
        <strain evidence="2">LMG 22937</strain>
    </source>
</reference>
<evidence type="ECO:0000256" key="1">
    <source>
        <dbReference type="SAM" id="SignalP"/>
    </source>
</evidence>
<proteinExistence type="predicted"/>
<name>A0A158KI15_9BURK</name>
<comment type="caution">
    <text evidence="2">The sequence shown here is derived from an EMBL/GenBank/DDBJ whole genome shotgun (WGS) entry which is preliminary data.</text>
</comment>
<keyword evidence="1" id="KW-0732">Signal</keyword>
<sequence length="141" mass="16474">MRKLLVLCCLVPTLAFASDWAVVRKADHSWWLGKKPGQKESVMKESTVFTQVDRESIVTDGQFRQVWWKETGTSKDGYVLDLISLTTFDCKEHTWRDNRSGGRNSLNGSYEWEELDRKTYRIEPDGPWDHIYGAICLNKWK</sequence>
<dbReference type="EMBL" id="FCOL02000055">
    <property type="protein sequence ID" value="SAL80419.1"/>
    <property type="molecule type" value="Genomic_DNA"/>
</dbReference>
<feature type="chain" id="PRO_5011109637" description="Lipoprotein" evidence="1">
    <location>
        <begin position="18"/>
        <end position="141"/>
    </location>
</feature>
<evidence type="ECO:0008006" key="4">
    <source>
        <dbReference type="Google" id="ProtNLM"/>
    </source>
</evidence>
<gene>
    <name evidence="2" type="ORF">AWB67_05619</name>
</gene>
<dbReference type="AlphaFoldDB" id="A0A158KI15"/>
<evidence type="ECO:0000313" key="2">
    <source>
        <dbReference type="EMBL" id="SAL80419.1"/>
    </source>
</evidence>
<feature type="signal peptide" evidence="1">
    <location>
        <begin position="1"/>
        <end position="17"/>
    </location>
</feature>